<dbReference type="AlphaFoldDB" id="A0AAU7DTZ4"/>
<dbReference type="SMART" id="SM00482">
    <property type="entry name" value="POLAc"/>
    <property type="match status" value="1"/>
</dbReference>
<dbReference type="GO" id="GO:0004527">
    <property type="term" value="F:exonuclease activity"/>
    <property type="evidence" value="ECO:0007669"/>
    <property type="project" value="UniProtKB-KW"/>
</dbReference>
<evidence type="ECO:0000256" key="3">
    <source>
        <dbReference type="ARBA" id="ARBA00049244"/>
    </source>
</evidence>
<dbReference type="GO" id="GO:0003677">
    <property type="term" value="F:DNA binding"/>
    <property type="evidence" value="ECO:0007669"/>
    <property type="project" value="InterPro"/>
</dbReference>
<dbReference type="PANTHER" id="PTHR10133:SF27">
    <property type="entry name" value="DNA POLYMERASE NU"/>
    <property type="match status" value="1"/>
</dbReference>
<dbReference type="EC" id="2.7.7.7" evidence="1"/>
<evidence type="ECO:0000259" key="4">
    <source>
        <dbReference type="SMART" id="SM00482"/>
    </source>
</evidence>
<protein>
    <recommendedName>
        <fullName evidence="1">DNA-directed DNA polymerase</fullName>
        <ecNumber evidence="1">2.7.7.7</ecNumber>
    </recommendedName>
</protein>
<keyword evidence="2" id="KW-0235">DNA replication</keyword>
<dbReference type="NCBIfam" id="NF011538">
    <property type="entry name" value="PRK14975.1-1"/>
    <property type="match status" value="1"/>
</dbReference>
<evidence type="ECO:0000256" key="2">
    <source>
        <dbReference type="ARBA" id="ARBA00022705"/>
    </source>
</evidence>
<evidence type="ECO:0000256" key="1">
    <source>
        <dbReference type="ARBA" id="ARBA00012417"/>
    </source>
</evidence>
<dbReference type="InterPro" id="IPR043502">
    <property type="entry name" value="DNA/RNA_pol_sf"/>
</dbReference>
<dbReference type="PANTHER" id="PTHR10133">
    <property type="entry name" value="DNA POLYMERASE I"/>
    <property type="match status" value="1"/>
</dbReference>
<name>A0AAU7DTZ4_9MICO</name>
<dbReference type="InterPro" id="IPR001098">
    <property type="entry name" value="DNA-dir_DNA_pol_A_palm_dom"/>
</dbReference>
<proteinExistence type="predicted"/>
<keyword evidence="5" id="KW-0540">Nuclease</keyword>
<comment type="catalytic activity">
    <reaction evidence="3">
        <text>DNA(n) + a 2'-deoxyribonucleoside 5'-triphosphate = DNA(n+1) + diphosphate</text>
        <dbReference type="Rhea" id="RHEA:22508"/>
        <dbReference type="Rhea" id="RHEA-COMP:17339"/>
        <dbReference type="Rhea" id="RHEA-COMP:17340"/>
        <dbReference type="ChEBI" id="CHEBI:33019"/>
        <dbReference type="ChEBI" id="CHEBI:61560"/>
        <dbReference type="ChEBI" id="CHEBI:173112"/>
        <dbReference type="EC" id="2.7.7.7"/>
    </reaction>
</comment>
<gene>
    <name evidence="5" type="ORF">V5R04_11075</name>
</gene>
<dbReference type="GO" id="GO:0006261">
    <property type="term" value="P:DNA-templated DNA replication"/>
    <property type="evidence" value="ECO:0007669"/>
    <property type="project" value="InterPro"/>
</dbReference>
<dbReference type="Gene3D" id="1.10.150.20">
    <property type="entry name" value="5' to 3' exonuclease, C-terminal subdomain"/>
    <property type="match status" value="1"/>
</dbReference>
<dbReference type="CDD" id="cd06444">
    <property type="entry name" value="DNA_pol_A"/>
    <property type="match status" value="1"/>
</dbReference>
<dbReference type="InterPro" id="IPR002298">
    <property type="entry name" value="DNA_polymerase_A"/>
</dbReference>
<sequence>MYFVVAVIEQGTYAVCGAQVDFASGTVTYEPEQQFSTEDFIAFVEATEPKHPRWVWADSNVIYARLHRLGLRVERCYDLRLNRAILRNSSWVTASFSPSVGMSADSVAEISSWDVPPPAPSDALFTVNAVVVGDPFAEFSRQLTVLKSAGTPHWERLRMLLAAESVGSLIAVEMTQAGVPWDIDIHNQLLVAELGPRPSQGMRPARLEELAAQIRRLLDSPHLNPDSPKDLLAALNQGGLPVSSTSKWEIQGLKHPVIPVLLDYKRRSRMLSANGWSWRDEWVSGGRFRPVYVPGGVVTGRWGADGGGALQLPHFIRPAVVADPGWTFVLSDAAQLEPRVLAAMSGDQAMAQAGQGHDMYNGIKDAAKLESRDHAKYGVLGAMYGGTTGVSAQVLPRFKVAFPQAMTMLERAAQAGQTGRTVHTWLGRTSAPGNFGSGTEGEDAQVVADRRQATRSYGRFTRNFIVQGSAAEWALVWMALVRQELFTLTRDQGGIKTTDGPHLVFFLHDEILIHTPVELAPTVVDIVQRSATLAGELLFGSSPVEFSVSAHVNDTYTEPEPDSSDDD</sequence>
<keyword evidence="5" id="KW-0269">Exonuclease</keyword>
<evidence type="ECO:0000313" key="5">
    <source>
        <dbReference type="EMBL" id="XBH20766.1"/>
    </source>
</evidence>
<feature type="domain" description="DNA-directed DNA polymerase family A palm" evidence="4">
    <location>
        <begin position="316"/>
        <end position="519"/>
    </location>
</feature>
<dbReference type="EMBL" id="CP146203">
    <property type="protein sequence ID" value="XBH20766.1"/>
    <property type="molecule type" value="Genomic_DNA"/>
</dbReference>
<dbReference type="SUPFAM" id="SSF56672">
    <property type="entry name" value="DNA/RNA polymerases"/>
    <property type="match status" value="1"/>
</dbReference>
<reference evidence="5" key="1">
    <citation type="submission" date="2024-02" db="EMBL/GenBank/DDBJ databases">
        <title>Tomenella chthoni gen. nov. sp. nov., a member of the family Jonesiaceae isolated from bat guano.</title>
        <authorList>
            <person name="Miller S.L."/>
            <person name="King J."/>
            <person name="Sankaranarayanan K."/>
            <person name="Lawson P.A."/>
        </authorList>
    </citation>
    <scope>NUCLEOTIDE SEQUENCE</scope>
    <source>
        <strain evidence="5">BS-20</strain>
    </source>
</reference>
<keyword evidence="5" id="KW-0378">Hydrolase</keyword>
<dbReference type="GO" id="GO:0006302">
    <property type="term" value="P:double-strand break repair"/>
    <property type="evidence" value="ECO:0007669"/>
    <property type="project" value="TreeGrafter"/>
</dbReference>
<accession>A0AAU7DTZ4</accession>
<dbReference type="Gene3D" id="3.30.70.370">
    <property type="match status" value="1"/>
</dbReference>
<dbReference type="GO" id="GO:0003887">
    <property type="term" value="F:DNA-directed DNA polymerase activity"/>
    <property type="evidence" value="ECO:0007669"/>
    <property type="project" value="UniProtKB-EC"/>
</dbReference>
<dbReference type="Pfam" id="PF00476">
    <property type="entry name" value="DNA_pol_A"/>
    <property type="match status" value="1"/>
</dbReference>
<organism evidence="5">
    <name type="scientific">Jonesiaceae bacterium BS-20</name>
    <dbReference type="NCBI Taxonomy" id="3120821"/>
    <lineage>
        <taxon>Bacteria</taxon>
        <taxon>Bacillati</taxon>
        <taxon>Actinomycetota</taxon>
        <taxon>Actinomycetes</taxon>
        <taxon>Micrococcales</taxon>
        <taxon>Jonesiaceae</taxon>
    </lineage>
</organism>